<dbReference type="CDD" id="cd06225">
    <property type="entry name" value="HAMP"/>
    <property type="match status" value="1"/>
</dbReference>
<comment type="caution">
    <text evidence="17">The sequence shown here is derived from an EMBL/GenBank/DDBJ whole genome shotgun (WGS) entry which is preliminary data.</text>
</comment>
<dbReference type="CDD" id="cd00075">
    <property type="entry name" value="HATPase"/>
    <property type="match status" value="1"/>
</dbReference>
<dbReference type="EC" id="2.7.13.3" evidence="3"/>
<dbReference type="InterPro" id="IPR036890">
    <property type="entry name" value="HATPase_C_sf"/>
</dbReference>
<evidence type="ECO:0000256" key="6">
    <source>
        <dbReference type="ARBA" id="ARBA00022679"/>
    </source>
</evidence>
<sequence>MKLRTRLAVAFLTITIVPMLLFYLLVLALSNYQTRSFTKEYGLTEQVDLFSGNSMQIFNRITKRSQEDIRNILDNDPGLYNDLSYLDKVNAELKSHYAYLIVRKGDTILYCGDSNKDAGEAICAQLPQFDMMKGDLQGGIYLDGESQHLIKQMDFTFPDGQEGSAFIISNVDDLIPEVKSMIREMLILGITILVFAGIVLTFWVYRSILSPLNKLQEATKKIRDGNLDFTLDVDADDEIGQLCQDFEEMRIRLKENAEDKIQYDKDNKELISNISHDLKTPITAIKGYVEGILDGVASSPEKLDKYIRTIYNKSNDMDRLIDELTFYSKIDTNKIPYTFSKINVAQYFRDCVEEVGLDMEARGIELGYFNYVDEDVVIIADAEQMKRVMNNIISNSVKYLDKKKGIINIRIKDVGDFIQVEIEDNGKGIAAKDLPNIFDRFYRTDSSRNSAQGGSGIGLSIVRKIVEDHGGRIWATSKEGIGTEIHFVLRKYQEVLQDEQDSNRGR</sequence>
<dbReference type="InterPro" id="IPR003660">
    <property type="entry name" value="HAMP_dom"/>
</dbReference>
<dbReference type="AlphaFoldDB" id="A0A0E2HGS4"/>
<dbReference type="GO" id="GO:0000155">
    <property type="term" value="F:phosphorelay sensor kinase activity"/>
    <property type="evidence" value="ECO:0007669"/>
    <property type="project" value="InterPro"/>
</dbReference>
<evidence type="ECO:0000259" key="16">
    <source>
        <dbReference type="PROSITE" id="PS50885"/>
    </source>
</evidence>
<dbReference type="FunFam" id="1.10.287.130:FF:000001">
    <property type="entry name" value="Two-component sensor histidine kinase"/>
    <property type="match status" value="1"/>
</dbReference>
<proteinExistence type="predicted"/>
<dbReference type="Pfam" id="PF00512">
    <property type="entry name" value="HisKA"/>
    <property type="match status" value="1"/>
</dbReference>
<evidence type="ECO:0000256" key="4">
    <source>
        <dbReference type="ARBA" id="ARBA00022475"/>
    </source>
</evidence>
<keyword evidence="12" id="KW-0902">Two-component regulatory system</keyword>
<dbReference type="InterPro" id="IPR050398">
    <property type="entry name" value="HssS/ArlS-like"/>
</dbReference>
<dbReference type="FunFam" id="3.30.565.10:FF:000006">
    <property type="entry name" value="Sensor histidine kinase WalK"/>
    <property type="match status" value="1"/>
</dbReference>
<evidence type="ECO:0000256" key="11">
    <source>
        <dbReference type="ARBA" id="ARBA00022989"/>
    </source>
</evidence>
<dbReference type="SMART" id="SM00304">
    <property type="entry name" value="HAMP"/>
    <property type="match status" value="1"/>
</dbReference>
<dbReference type="PANTHER" id="PTHR45528">
    <property type="entry name" value="SENSOR HISTIDINE KINASE CPXA"/>
    <property type="match status" value="1"/>
</dbReference>
<dbReference type="PANTHER" id="PTHR45528:SF1">
    <property type="entry name" value="SENSOR HISTIDINE KINASE CPXA"/>
    <property type="match status" value="1"/>
</dbReference>
<dbReference type="GO" id="GO:0005886">
    <property type="term" value="C:plasma membrane"/>
    <property type="evidence" value="ECO:0007669"/>
    <property type="project" value="UniProtKB-SubCell"/>
</dbReference>
<dbReference type="Pfam" id="PF02518">
    <property type="entry name" value="HATPase_c"/>
    <property type="match status" value="1"/>
</dbReference>
<dbReference type="Gene3D" id="3.30.565.10">
    <property type="entry name" value="Histidine kinase-like ATPase, C-terminal domain"/>
    <property type="match status" value="1"/>
</dbReference>
<evidence type="ECO:0000259" key="15">
    <source>
        <dbReference type="PROSITE" id="PS50109"/>
    </source>
</evidence>
<dbReference type="InterPro" id="IPR003661">
    <property type="entry name" value="HisK_dim/P_dom"/>
</dbReference>
<dbReference type="PROSITE" id="PS50885">
    <property type="entry name" value="HAMP"/>
    <property type="match status" value="1"/>
</dbReference>
<feature type="domain" description="Histidine kinase" evidence="15">
    <location>
        <begin position="273"/>
        <end position="493"/>
    </location>
</feature>
<keyword evidence="10" id="KW-0067">ATP-binding</keyword>
<reference evidence="17 18" key="1">
    <citation type="submission" date="2013-01" db="EMBL/GenBank/DDBJ databases">
        <title>The Genome Sequence of Clostridium clostridioforme 90A8.</title>
        <authorList>
            <consortium name="The Broad Institute Genome Sequencing Platform"/>
            <person name="Earl A."/>
            <person name="Ward D."/>
            <person name="Feldgarden M."/>
            <person name="Gevers D."/>
            <person name="Courvalin P."/>
            <person name="Lambert T."/>
            <person name="Walker B."/>
            <person name="Young S.K."/>
            <person name="Zeng Q."/>
            <person name="Gargeya S."/>
            <person name="Fitzgerald M."/>
            <person name="Haas B."/>
            <person name="Abouelleil A."/>
            <person name="Alvarado L."/>
            <person name="Arachchi H.M."/>
            <person name="Berlin A.M."/>
            <person name="Chapman S.B."/>
            <person name="Dewar J."/>
            <person name="Goldberg J."/>
            <person name="Griggs A."/>
            <person name="Gujja S."/>
            <person name="Hansen M."/>
            <person name="Howarth C."/>
            <person name="Imamovic A."/>
            <person name="Larimer J."/>
            <person name="McCowan C."/>
            <person name="Murphy C."/>
            <person name="Neiman D."/>
            <person name="Pearson M."/>
            <person name="Priest M."/>
            <person name="Roberts A."/>
            <person name="Saif S."/>
            <person name="Shea T."/>
            <person name="Sisk P."/>
            <person name="Sykes S."/>
            <person name="Wortman J."/>
            <person name="Nusbaum C."/>
            <person name="Birren B."/>
        </authorList>
    </citation>
    <scope>NUCLEOTIDE SEQUENCE [LARGE SCALE GENOMIC DNA]</scope>
    <source>
        <strain evidence="17 18">90A8</strain>
    </source>
</reference>
<evidence type="ECO:0000256" key="10">
    <source>
        <dbReference type="ARBA" id="ARBA00022840"/>
    </source>
</evidence>
<keyword evidence="13 14" id="KW-0472">Membrane</keyword>
<dbReference type="Gene3D" id="1.10.287.130">
    <property type="match status" value="1"/>
</dbReference>
<evidence type="ECO:0000256" key="9">
    <source>
        <dbReference type="ARBA" id="ARBA00022777"/>
    </source>
</evidence>
<keyword evidence="6" id="KW-0808">Transferase</keyword>
<feature type="transmembrane region" description="Helical" evidence="14">
    <location>
        <begin position="185"/>
        <end position="205"/>
    </location>
</feature>
<evidence type="ECO:0000256" key="12">
    <source>
        <dbReference type="ARBA" id="ARBA00023012"/>
    </source>
</evidence>
<dbReference type="SMART" id="SM00388">
    <property type="entry name" value="HisKA"/>
    <property type="match status" value="1"/>
</dbReference>
<accession>A0A0E2HGS4</accession>
<keyword evidence="8" id="KW-0547">Nucleotide-binding</keyword>
<dbReference type="GO" id="GO:0005524">
    <property type="term" value="F:ATP binding"/>
    <property type="evidence" value="ECO:0007669"/>
    <property type="project" value="UniProtKB-KW"/>
</dbReference>
<dbReference type="SUPFAM" id="SSF158472">
    <property type="entry name" value="HAMP domain-like"/>
    <property type="match status" value="1"/>
</dbReference>
<evidence type="ECO:0000256" key="14">
    <source>
        <dbReference type="SAM" id="Phobius"/>
    </source>
</evidence>
<dbReference type="PROSITE" id="PS50109">
    <property type="entry name" value="HIS_KIN"/>
    <property type="match status" value="1"/>
</dbReference>
<evidence type="ECO:0000256" key="5">
    <source>
        <dbReference type="ARBA" id="ARBA00022553"/>
    </source>
</evidence>
<keyword evidence="9 17" id="KW-0418">Kinase</keyword>
<dbReference type="CDD" id="cd00082">
    <property type="entry name" value="HisKA"/>
    <property type="match status" value="1"/>
</dbReference>
<dbReference type="PRINTS" id="PR00344">
    <property type="entry name" value="BCTRLSENSOR"/>
</dbReference>
<dbReference type="HOGENOM" id="CLU_000445_89_6_9"/>
<evidence type="ECO:0000256" key="3">
    <source>
        <dbReference type="ARBA" id="ARBA00012438"/>
    </source>
</evidence>
<dbReference type="PATRIC" id="fig|999408.3.peg.433"/>
<dbReference type="GeneID" id="57963815"/>
<dbReference type="Proteomes" id="UP000013085">
    <property type="component" value="Unassembled WGS sequence"/>
</dbReference>
<dbReference type="InterPro" id="IPR003594">
    <property type="entry name" value="HATPase_dom"/>
</dbReference>
<evidence type="ECO:0000256" key="2">
    <source>
        <dbReference type="ARBA" id="ARBA00004651"/>
    </source>
</evidence>
<dbReference type="InterPro" id="IPR036097">
    <property type="entry name" value="HisK_dim/P_sf"/>
</dbReference>
<keyword evidence="5" id="KW-0597">Phosphoprotein</keyword>
<dbReference type="SUPFAM" id="SSF47384">
    <property type="entry name" value="Homodimeric domain of signal transducing histidine kinase"/>
    <property type="match status" value="1"/>
</dbReference>
<organism evidence="17 18">
    <name type="scientific">[Clostridium] clostridioforme 90A8</name>
    <dbReference type="NCBI Taxonomy" id="999408"/>
    <lineage>
        <taxon>Bacteria</taxon>
        <taxon>Bacillati</taxon>
        <taxon>Bacillota</taxon>
        <taxon>Clostridia</taxon>
        <taxon>Lachnospirales</taxon>
        <taxon>Lachnospiraceae</taxon>
        <taxon>Enterocloster</taxon>
    </lineage>
</organism>
<feature type="domain" description="HAMP" evidence="16">
    <location>
        <begin position="206"/>
        <end position="258"/>
    </location>
</feature>
<protein>
    <recommendedName>
        <fullName evidence="3">histidine kinase</fullName>
        <ecNumber evidence="3">2.7.13.3</ecNumber>
    </recommendedName>
</protein>
<dbReference type="SUPFAM" id="SSF55874">
    <property type="entry name" value="ATPase domain of HSP90 chaperone/DNA topoisomerase II/histidine kinase"/>
    <property type="match status" value="1"/>
</dbReference>
<evidence type="ECO:0000313" key="18">
    <source>
        <dbReference type="Proteomes" id="UP000013085"/>
    </source>
</evidence>
<dbReference type="SMART" id="SM00387">
    <property type="entry name" value="HATPase_c"/>
    <property type="match status" value="1"/>
</dbReference>
<dbReference type="Gene3D" id="6.10.340.10">
    <property type="match status" value="1"/>
</dbReference>
<evidence type="ECO:0000256" key="8">
    <source>
        <dbReference type="ARBA" id="ARBA00022741"/>
    </source>
</evidence>
<name>A0A0E2HGS4_9FIRM</name>
<keyword evidence="4" id="KW-1003">Cell membrane</keyword>
<gene>
    <name evidence="17" type="ORF">HMPREF1090_00395</name>
</gene>
<dbReference type="RefSeq" id="WP_002586235.1">
    <property type="nucleotide sequence ID" value="NZ_KB850976.1"/>
</dbReference>
<keyword evidence="7 14" id="KW-0812">Transmembrane</keyword>
<dbReference type="InterPro" id="IPR004358">
    <property type="entry name" value="Sig_transdc_His_kin-like_C"/>
</dbReference>
<dbReference type="Pfam" id="PF00672">
    <property type="entry name" value="HAMP"/>
    <property type="match status" value="1"/>
</dbReference>
<comment type="catalytic activity">
    <reaction evidence="1">
        <text>ATP + protein L-histidine = ADP + protein N-phospho-L-histidine.</text>
        <dbReference type="EC" id="2.7.13.3"/>
    </reaction>
</comment>
<evidence type="ECO:0000313" key="17">
    <source>
        <dbReference type="EMBL" id="ENZ19974.1"/>
    </source>
</evidence>
<evidence type="ECO:0000256" key="1">
    <source>
        <dbReference type="ARBA" id="ARBA00000085"/>
    </source>
</evidence>
<keyword evidence="11 14" id="KW-1133">Transmembrane helix</keyword>
<comment type="subcellular location">
    <subcellularLocation>
        <location evidence="2">Cell membrane</location>
        <topology evidence="2">Multi-pass membrane protein</topology>
    </subcellularLocation>
</comment>
<evidence type="ECO:0000256" key="13">
    <source>
        <dbReference type="ARBA" id="ARBA00023136"/>
    </source>
</evidence>
<dbReference type="EMBL" id="AGYR01000002">
    <property type="protein sequence ID" value="ENZ19974.1"/>
    <property type="molecule type" value="Genomic_DNA"/>
</dbReference>
<evidence type="ECO:0000256" key="7">
    <source>
        <dbReference type="ARBA" id="ARBA00022692"/>
    </source>
</evidence>
<feature type="transmembrane region" description="Helical" evidence="14">
    <location>
        <begin position="6"/>
        <end position="29"/>
    </location>
</feature>
<dbReference type="InterPro" id="IPR005467">
    <property type="entry name" value="His_kinase_dom"/>
</dbReference>